<dbReference type="SUPFAM" id="SSF103473">
    <property type="entry name" value="MFS general substrate transporter"/>
    <property type="match status" value="1"/>
</dbReference>
<keyword evidence="4 6" id="KW-1133">Transmembrane helix</keyword>
<evidence type="ECO:0000256" key="6">
    <source>
        <dbReference type="SAM" id="Phobius"/>
    </source>
</evidence>
<keyword evidence="3 6" id="KW-0812">Transmembrane</keyword>
<evidence type="ECO:0000256" key="4">
    <source>
        <dbReference type="ARBA" id="ARBA00022989"/>
    </source>
</evidence>
<organism evidence="8 9">
    <name type="scientific">Nonomuraea marmarensis</name>
    <dbReference type="NCBI Taxonomy" id="3351344"/>
    <lineage>
        <taxon>Bacteria</taxon>
        <taxon>Bacillati</taxon>
        <taxon>Actinomycetota</taxon>
        <taxon>Actinomycetes</taxon>
        <taxon>Streptosporangiales</taxon>
        <taxon>Streptosporangiaceae</taxon>
        <taxon>Nonomuraea</taxon>
    </lineage>
</organism>
<comment type="subcellular location">
    <subcellularLocation>
        <location evidence="1">Cell membrane</location>
        <topology evidence="1">Multi-pass membrane protein</topology>
    </subcellularLocation>
</comment>
<evidence type="ECO:0000256" key="5">
    <source>
        <dbReference type="ARBA" id="ARBA00023136"/>
    </source>
</evidence>
<evidence type="ECO:0000313" key="8">
    <source>
        <dbReference type="EMBL" id="MFG1703474.1"/>
    </source>
</evidence>
<name>A0ABW7A829_9ACTN</name>
<dbReference type="PANTHER" id="PTHR43124">
    <property type="entry name" value="PURINE EFFLUX PUMP PBUE"/>
    <property type="match status" value="1"/>
</dbReference>
<reference evidence="8 9" key="1">
    <citation type="submission" date="2024-10" db="EMBL/GenBank/DDBJ databases">
        <authorList>
            <person name="Topkara A.R."/>
            <person name="Saygin H."/>
        </authorList>
    </citation>
    <scope>NUCLEOTIDE SEQUENCE [LARGE SCALE GENOMIC DNA]</scope>
    <source>
        <strain evidence="8 9">M3C6</strain>
    </source>
</reference>
<dbReference type="CDD" id="cd17324">
    <property type="entry name" value="MFS_NepI_like"/>
    <property type="match status" value="1"/>
</dbReference>
<dbReference type="InterPro" id="IPR050189">
    <property type="entry name" value="MFS_Efflux_Transporters"/>
</dbReference>
<keyword evidence="2" id="KW-1003">Cell membrane</keyword>
<dbReference type="Proteomes" id="UP001603978">
    <property type="component" value="Unassembled WGS sequence"/>
</dbReference>
<feature type="transmembrane region" description="Helical" evidence="6">
    <location>
        <begin position="87"/>
        <end position="107"/>
    </location>
</feature>
<dbReference type="InterPro" id="IPR020846">
    <property type="entry name" value="MFS_dom"/>
</dbReference>
<dbReference type="InterPro" id="IPR036259">
    <property type="entry name" value="MFS_trans_sf"/>
</dbReference>
<evidence type="ECO:0000313" key="9">
    <source>
        <dbReference type="Proteomes" id="UP001603978"/>
    </source>
</evidence>
<sequence length="304" mass="33127">MLLSLMVLFIAGNLLSALAPSYGVLMVGRFLAAFAHGAYFGVGSVVAADLVAPQKRASAIALMFTGLTLANVLGVPLGTWIGQAFGWRATFWVVVAIGVVGLAGVLARVPRQPRPAPGGLVRELSTFRKGGVWLGQHRRLQPGQRDRLLRGRAHDRRRSRVHGTTGVPHVDGFRAAAGGIRVLAEDEEQHRALQARPEGGQIDGPGPLLTFVVFPLYLQHHRRRWRVAVREHHDRIGPIFRGGAVREVAAVQPGFLVGGYGDAGLGQQCSHKRRMPPDELQEELVFLRRHGERITECSRVITMG</sequence>
<dbReference type="PROSITE" id="PS50850">
    <property type="entry name" value="MFS"/>
    <property type="match status" value="1"/>
</dbReference>
<comment type="caution">
    <text evidence="8">The sequence shown here is derived from an EMBL/GenBank/DDBJ whole genome shotgun (WGS) entry which is preliminary data.</text>
</comment>
<evidence type="ECO:0000256" key="3">
    <source>
        <dbReference type="ARBA" id="ARBA00022692"/>
    </source>
</evidence>
<protein>
    <submittedName>
        <fullName evidence="8">MFS transporter</fullName>
    </submittedName>
</protein>
<evidence type="ECO:0000256" key="2">
    <source>
        <dbReference type="ARBA" id="ARBA00022475"/>
    </source>
</evidence>
<dbReference type="Gene3D" id="1.20.1250.20">
    <property type="entry name" value="MFS general substrate transporter like domains"/>
    <property type="match status" value="1"/>
</dbReference>
<evidence type="ECO:0000256" key="1">
    <source>
        <dbReference type="ARBA" id="ARBA00004651"/>
    </source>
</evidence>
<keyword evidence="5 6" id="KW-0472">Membrane</keyword>
<evidence type="ECO:0000259" key="7">
    <source>
        <dbReference type="PROSITE" id="PS50850"/>
    </source>
</evidence>
<dbReference type="Pfam" id="PF07690">
    <property type="entry name" value="MFS_1"/>
    <property type="match status" value="1"/>
</dbReference>
<dbReference type="RefSeq" id="WP_393164140.1">
    <property type="nucleotide sequence ID" value="NZ_JBICRM010000005.1"/>
</dbReference>
<accession>A0ABW7A829</accession>
<feature type="domain" description="Major facilitator superfamily (MFS) profile" evidence="7">
    <location>
        <begin position="1"/>
        <end position="304"/>
    </location>
</feature>
<dbReference type="PANTHER" id="PTHR43124:SF3">
    <property type="entry name" value="CHLORAMPHENICOL EFFLUX PUMP RV0191"/>
    <property type="match status" value="1"/>
</dbReference>
<feature type="transmembrane region" description="Helical" evidence="6">
    <location>
        <begin position="59"/>
        <end position="81"/>
    </location>
</feature>
<proteinExistence type="predicted"/>
<gene>
    <name evidence="8" type="ORF">ACFLIM_09800</name>
</gene>
<keyword evidence="9" id="KW-1185">Reference proteome</keyword>
<dbReference type="InterPro" id="IPR011701">
    <property type="entry name" value="MFS"/>
</dbReference>
<dbReference type="EMBL" id="JBICRM010000005">
    <property type="protein sequence ID" value="MFG1703474.1"/>
    <property type="molecule type" value="Genomic_DNA"/>
</dbReference>
<feature type="transmembrane region" description="Helical" evidence="6">
    <location>
        <begin position="33"/>
        <end position="52"/>
    </location>
</feature>